<protein>
    <submittedName>
        <fullName evidence="3">Uncharacterized protein</fullName>
    </submittedName>
</protein>
<sequence>MRTCRYCGEHSPGEAPRMPEQAGKATMPVASGFFHRTLRFVKPLLPAFLLAIIPKCPFCLAAYVALGTGIGLSVTSARYLHLTLLCAAVIPLSLFTANRLGHYVYRERLTLNLLKQQQLLFTSLSGMLIGYGLLWLF</sequence>
<proteinExistence type="predicted"/>
<reference evidence="3 4" key="1">
    <citation type="submission" date="2020-01" db="EMBL/GenBank/DDBJ databases">
        <title>Complete genome sequence of Chitinophaga sp. H33E-04 isolated from quinoa roots.</title>
        <authorList>
            <person name="Weon H.-Y."/>
            <person name="Lee S.A."/>
        </authorList>
    </citation>
    <scope>NUCLEOTIDE SEQUENCE [LARGE SCALE GENOMIC DNA]</scope>
    <source>
        <strain evidence="3 4">H33E-04</strain>
    </source>
</reference>
<dbReference type="AlphaFoldDB" id="A0A6B9ZQA4"/>
<evidence type="ECO:0000256" key="1">
    <source>
        <dbReference type="SAM" id="MobiDB-lite"/>
    </source>
</evidence>
<dbReference type="KEGG" id="chih:GWR21_30805"/>
<feature type="transmembrane region" description="Helical" evidence="2">
    <location>
        <begin position="44"/>
        <end position="66"/>
    </location>
</feature>
<gene>
    <name evidence="3" type="ORF">GWR21_30805</name>
</gene>
<accession>A0A6B9ZQA4</accession>
<feature type="transmembrane region" description="Helical" evidence="2">
    <location>
        <begin position="118"/>
        <end position="136"/>
    </location>
</feature>
<dbReference type="EMBL" id="CP048113">
    <property type="protein sequence ID" value="QHS63814.1"/>
    <property type="molecule type" value="Genomic_DNA"/>
</dbReference>
<feature type="region of interest" description="Disordered" evidence="1">
    <location>
        <begin position="1"/>
        <end position="21"/>
    </location>
</feature>
<dbReference type="Proteomes" id="UP000476411">
    <property type="component" value="Chromosome"/>
</dbReference>
<organism evidence="3 4">
    <name type="scientific">Chitinophaga agri</name>
    <dbReference type="NCBI Taxonomy" id="2703787"/>
    <lineage>
        <taxon>Bacteria</taxon>
        <taxon>Pseudomonadati</taxon>
        <taxon>Bacteroidota</taxon>
        <taxon>Chitinophagia</taxon>
        <taxon>Chitinophagales</taxon>
        <taxon>Chitinophagaceae</taxon>
        <taxon>Chitinophaga</taxon>
    </lineage>
</organism>
<keyword evidence="2" id="KW-1133">Transmembrane helix</keyword>
<evidence type="ECO:0000256" key="2">
    <source>
        <dbReference type="SAM" id="Phobius"/>
    </source>
</evidence>
<keyword evidence="2" id="KW-0812">Transmembrane</keyword>
<keyword evidence="4" id="KW-1185">Reference proteome</keyword>
<feature type="transmembrane region" description="Helical" evidence="2">
    <location>
        <begin position="78"/>
        <end position="97"/>
    </location>
</feature>
<evidence type="ECO:0000313" key="4">
    <source>
        <dbReference type="Proteomes" id="UP000476411"/>
    </source>
</evidence>
<keyword evidence="2" id="KW-0472">Membrane</keyword>
<dbReference type="RefSeq" id="WP_162335530.1">
    <property type="nucleotide sequence ID" value="NZ_CP048113.1"/>
</dbReference>
<name>A0A6B9ZQA4_9BACT</name>
<evidence type="ECO:0000313" key="3">
    <source>
        <dbReference type="EMBL" id="QHS63814.1"/>
    </source>
</evidence>